<dbReference type="CDD" id="cd09272">
    <property type="entry name" value="RNase_HI_RT_Ty1"/>
    <property type="match status" value="1"/>
</dbReference>
<dbReference type="EMBL" id="VEPZ02000978">
    <property type="protein sequence ID" value="KAE8705939.1"/>
    <property type="molecule type" value="Genomic_DNA"/>
</dbReference>
<gene>
    <name evidence="2" type="ORF">F3Y22_tig00110415pilonHSYRG00200</name>
</gene>
<dbReference type="AlphaFoldDB" id="A0A6A3ASS2"/>
<sequence length="936" mass="106110">MVTIKLRGIVQDWLSKDMLKKNVLLSMKYFLLWLNKSLYDLKQAPRCWYKRFDSIIMCLGYNRLNVDPCAYFKRSGDNDFVILLLYVDDMLVAGPNKDHIEELKAQLAREFEMKDLRSANKILGMQIYRDRSNRKIWLSQKNYLKKILSRFSMQDCKPISTPLPINFKLSSSMSPSSEEERMEMSRVLYVSAVGSLMFAMICTRPDIAQAMGVVSRYMANSGKEHWNTVKRILRYIKGTSNVVLCYGGSNLLINGHVDSDYAWDLDKSKSTTGYVFKIAGGAVSWVSKLQSVAATSTTEAEYVAATQASKEAIWLKMLLEELGHNQDCDFALSDSRLLQQNLHYRLKAVKKDEMTMCAYISHVKEIYDALAAYEGLVSDHKKVTTVLSGLPIEYKPVVAMIMGLESRLRLMELFRYFLLLNSNKKLCDKNGHLVDRRWYRFDKSFPGVSSIANKGGSVSGDSTPNTGRFNANLIKCQAAQAFILFQKMVKQQFGVGIKVVQSDWGVERKHQHVLEMTFVLLARAFLPIEGCLCLKFFYGKPPLLDHLKVFECRWHALISISEHGADVSNRKSPLGVSISSSEHACDAPRGIYVDEPVMSIILFSTVLNEEVYIVQPLGFEKVANAGYRCCYLYDGENFSLKDLGELQYFLGLEVELVHGLEVKNRDRYSCPHVNFTSCNINSDDDDKRDTVHLWTLKPVMIYGEETAVLVDSCSGLLLVLRVLASYVTYHIKEVKLQFPVFREAMMHQEDLFMDINDIEDDGLDEFRRVLAEKIDFLTKNPEELANKERCLSAACNCMRLLHLYSIQLGNTRQSPETAESLALFTDHLLSQPGYIIGQIVNIECQTVKPLPSSTARLDHCKADVMDQLTYSDRGTEKLTMNSGSSRNLYDLPIGCEYFVVTAAMLPDATIHSPSPPSTSLKAGVDMMEETELYIGL</sequence>
<evidence type="ECO:0000313" key="2">
    <source>
        <dbReference type="EMBL" id="KAE8705939.1"/>
    </source>
</evidence>
<comment type="caution">
    <text evidence="2">The sequence shown here is derived from an EMBL/GenBank/DDBJ whole genome shotgun (WGS) entry which is preliminary data.</text>
</comment>
<evidence type="ECO:0000313" key="3">
    <source>
        <dbReference type="Proteomes" id="UP000436088"/>
    </source>
</evidence>
<evidence type="ECO:0000259" key="1">
    <source>
        <dbReference type="Pfam" id="PF07727"/>
    </source>
</evidence>
<dbReference type="Pfam" id="PF07727">
    <property type="entry name" value="RVT_2"/>
    <property type="match status" value="1"/>
</dbReference>
<dbReference type="InterPro" id="IPR043502">
    <property type="entry name" value="DNA/RNA_pol_sf"/>
</dbReference>
<name>A0A6A3ASS2_HIBSY</name>
<dbReference type="PANTHER" id="PTHR11439">
    <property type="entry name" value="GAG-POL-RELATED RETROTRANSPOSON"/>
    <property type="match status" value="1"/>
</dbReference>
<reference evidence="2" key="1">
    <citation type="submission" date="2019-09" db="EMBL/GenBank/DDBJ databases">
        <title>Draft genome information of white flower Hibiscus syriacus.</title>
        <authorList>
            <person name="Kim Y.-M."/>
        </authorList>
    </citation>
    <scope>NUCLEOTIDE SEQUENCE [LARGE SCALE GENOMIC DNA]</scope>
    <source>
        <strain evidence="2">YM2019G1</strain>
    </source>
</reference>
<keyword evidence="3" id="KW-1185">Reference proteome</keyword>
<proteinExistence type="predicted"/>
<dbReference type="InterPro" id="IPR013103">
    <property type="entry name" value="RVT_2"/>
</dbReference>
<organism evidence="2 3">
    <name type="scientific">Hibiscus syriacus</name>
    <name type="common">Rose of Sharon</name>
    <dbReference type="NCBI Taxonomy" id="106335"/>
    <lineage>
        <taxon>Eukaryota</taxon>
        <taxon>Viridiplantae</taxon>
        <taxon>Streptophyta</taxon>
        <taxon>Embryophyta</taxon>
        <taxon>Tracheophyta</taxon>
        <taxon>Spermatophyta</taxon>
        <taxon>Magnoliopsida</taxon>
        <taxon>eudicotyledons</taxon>
        <taxon>Gunneridae</taxon>
        <taxon>Pentapetalae</taxon>
        <taxon>rosids</taxon>
        <taxon>malvids</taxon>
        <taxon>Malvales</taxon>
        <taxon>Malvaceae</taxon>
        <taxon>Malvoideae</taxon>
        <taxon>Hibiscus</taxon>
    </lineage>
</organism>
<protein>
    <submittedName>
        <fullName evidence="2">Ribonuclease H protein</fullName>
    </submittedName>
</protein>
<dbReference type="Proteomes" id="UP000436088">
    <property type="component" value="Unassembled WGS sequence"/>
</dbReference>
<feature type="domain" description="Reverse transcriptase Ty1/copia-type" evidence="1">
    <location>
        <begin position="33"/>
        <end position="163"/>
    </location>
</feature>
<accession>A0A6A3ASS2</accession>
<dbReference type="SUPFAM" id="SSF56672">
    <property type="entry name" value="DNA/RNA polymerases"/>
    <property type="match status" value="1"/>
</dbReference>